<feature type="transmembrane region" description="Helical" evidence="7">
    <location>
        <begin position="1018"/>
        <end position="1040"/>
    </location>
</feature>
<feature type="transmembrane region" description="Helical" evidence="7">
    <location>
        <begin position="1111"/>
        <end position="1128"/>
    </location>
</feature>
<evidence type="ECO:0000256" key="6">
    <source>
        <dbReference type="ARBA" id="ARBA00023136"/>
    </source>
</evidence>
<reference evidence="8" key="1">
    <citation type="submission" date="2022-10" db="EMBL/GenBank/DDBJ databases">
        <authorList>
            <person name="Chen Y."/>
            <person name="Dougan E. K."/>
            <person name="Chan C."/>
            <person name="Rhodes N."/>
            <person name="Thang M."/>
        </authorList>
    </citation>
    <scope>NUCLEOTIDE SEQUENCE</scope>
</reference>
<feature type="transmembrane region" description="Helical" evidence="7">
    <location>
        <begin position="1341"/>
        <end position="1360"/>
    </location>
</feature>
<dbReference type="GO" id="GO:0022857">
    <property type="term" value="F:transmembrane transporter activity"/>
    <property type="evidence" value="ECO:0007669"/>
    <property type="project" value="InterPro"/>
</dbReference>
<dbReference type="EMBL" id="CAMXCT010004113">
    <property type="protein sequence ID" value="CAI4007750.1"/>
    <property type="molecule type" value="Genomic_DNA"/>
</dbReference>
<dbReference type="EMBL" id="CAMXCT030004113">
    <property type="protein sequence ID" value="CAL4795062.1"/>
    <property type="molecule type" value="Genomic_DNA"/>
</dbReference>
<dbReference type="GO" id="GO:0005886">
    <property type="term" value="C:plasma membrane"/>
    <property type="evidence" value="ECO:0007669"/>
    <property type="project" value="UniProtKB-SubCell"/>
</dbReference>
<dbReference type="EMBL" id="CAMXCT020004113">
    <property type="protein sequence ID" value="CAL1161125.1"/>
    <property type="molecule type" value="Genomic_DNA"/>
</dbReference>
<gene>
    <name evidence="8" type="ORF">C1SCF055_LOCUS33278</name>
</gene>
<keyword evidence="6 7" id="KW-0472">Membrane</keyword>
<feature type="transmembrane region" description="Helical" evidence="7">
    <location>
        <begin position="832"/>
        <end position="853"/>
    </location>
</feature>
<dbReference type="OrthoDB" id="419020at2759"/>
<keyword evidence="10" id="KW-1185">Reference proteome</keyword>
<dbReference type="GO" id="GO:0003677">
    <property type="term" value="F:DNA binding"/>
    <property type="evidence" value="ECO:0007669"/>
    <property type="project" value="UniProtKB-KW"/>
</dbReference>
<organism evidence="8">
    <name type="scientific">Cladocopium goreaui</name>
    <dbReference type="NCBI Taxonomy" id="2562237"/>
    <lineage>
        <taxon>Eukaryota</taxon>
        <taxon>Sar</taxon>
        <taxon>Alveolata</taxon>
        <taxon>Dinophyceae</taxon>
        <taxon>Suessiales</taxon>
        <taxon>Symbiodiniaceae</taxon>
        <taxon>Cladocopium</taxon>
    </lineage>
</organism>
<evidence type="ECO:0000313" key="9">
    <source>
        <dbReference type="EMBL" id="CAL4795062.1"/>
    </source>
</evidence>
<feature type="transmembrane region" description="Helical" evidence="7">
    <location>
        <begin position="873"/>
        <end position="893"/>
    </location>
</feature>
<dbReference type="PROSITE" id="PS01303">
    <property type="entry name" value="BCCT"/>
    <property type="match status" value="1"/>
</dbReference>
<comment type="caution">
    <text evidence="8">The sequence shown here is derived from an EMBL/GenBank/DDBJ whole genome shotgun (WGS) entry which is preliminary data.</text>
</comment>
<feature type="transmembrane region" description="Helical" evidence="7">
    <location>
        <begin position="965"/>
        <end position="987"/>
    </location>
</feature>
<name>A0A9P1GBZ3_9DINO</name>
<feature type="transmembrane region" description="Helical" evidence="7">
    <location>
        <begin position="913"/>
        <end position="931"/>
    </location>
</feature>
<dbReference type="Proteomes" id="UP001152797">
    <property type="component" value="Unassembled WGS sequence"/>
</dbReference>
<evidence type="ECO:0000256" key="7">
    <source>
        <dbReference type="SAM" id="Phobius"/>
    </source>
</evidence>
<dbReference type="Pfam" id="PF02028">
    <property type="entry name" value="BCCT"/>
    <property type="match status" value="2"/>
</dbReference>
<evidence type="ECO:0000313" key="10">
    <source>
        <dbReference type="Proteomes" id="UP001152797"/>
    </source>
</evidence>
<feature type="transmembrane region" description="Helical" evidence="7">
    <location>
        <begin position="1508"/>
        <end position="1526"/>
    </location>
</feature>
<proteinExistence type="predicted"/>
<protein>
    <submittedName>
        <fullName evidence="9">DNA-binding protein SMUBP-2</fullName>
    </submittedName>
</protein>
<evidence type="ECO:0000256" key="3">
    <source>
        <dbReference type="ARBA" id="ARBA00022475"/>
    </source>
</evidence>
<evidence type="ECO:0000256" key="4">
    <source>
        <dbReference type="ARBA" id="ARBA00022692"/>
    </source>
</evidence>
<feature type="transmembrane region" description="Helical" evidence="7">
    <location>
        <begin position="1193"/>
        <end position="1216"/>
    </location>
</feature>
<feature type="transmembrane region" description="Helical" evidence="7">
    <location>
        <begin position="1087"/>
        <end position="1106"/>
    </location>
</feature>
<keyword evidence="4 7" id="KW-0812">Transmembrane</keyword>
<reference evidence="9 10" key="2">
    <citation type="submission" date="2024-05" db="EMBL/GenBank/DDBJ databases">
        <authorList>
            <person name="Chen Y."/>
            <person name="Shah S."/>
            <person name="Dougan E. K."/>
            <person name="Thang M."/>
            <person name="Chan C."/>
        </authorList>
    </citation>
    <scope>NUCLEOTIDE SEQUENCE [LARGE SCALE GENOMIC DNA]</scope>
</reference>
<evidence type="ECO:0000256" key="2">
    <source>
        <dbReference type="ARBA" id="ARBA00022448"/>
    </source>
</evidence>
<dbReference type="PANTHER" id="PTHR30047:SF7">
    <property type="entry name" value="HIGH-AFFINITY CHOLINE TRANSPORT PROTEIN"/>
    <property type="match status" value="1"/>
</dbReference>
<evidence type="ECO:0000256" key="1">
    <source>
        <dbReference type="ARBA" id="ARBA00004651"/>
    </source>
</evidence>
<feature type="transmembrane region" description="Helical" evidence="7">
    <location>
        <begin position="1468"/>
        <end position="1488"/>
    </location>
</feature>
<accession>A0A9P1GBZ3</accession>
<keyword evidence="2" id="KW-0813">Transport</keyword>
<feature type="transmembrane region" description="Helical" evidence="7">
    <location>
        <begin position="1061"/>
        <end position="1081"/>
    </location>
</feature>
<dbReference type="InterPro" id="IPR018093">
    <property type="entry name" value="BCCT_CS"/>
</dbReference>
<dbReference type="PANTHER" id="PTHR30047">
    <property type="entry name" value="HIGH-AFFINITY CHOLINE TRANSPORT PROTEIN-RELATED"/>
    <property type="match status" value="1"/>
</dbReference>
<sequence length="1581" mass="177566">MRKLKKKTQWSPAVPSLRATVTGQLDTRGQASGVAIISGLNIRPARLTLPESWATTTRFLHSILQGRLFKTRLRFPRSLHELGLSQDEINLSAERICATAAPESLEQWGKLVEDVFDDAVSRCHPSLKALPKSFRSRCQDGGIVKCPINSSVRKARDGDFEPHTEVLTMKTRRLVKQLRRLDSFFHRVKKFESQGPTTVRTFSELKLEWKAIRNSHVFGMPFLHWTQTLMELNLPEWPLPSSMWVNDARQHVKLTVEHALHMDAKLLRDKNRYHQELDKENHNKRAFSRVRGPGNPPITEIGSCVNFEAIVVATDCPHTWDVFAEPCDIQSLVFDMPVAVGTHKGTLIRKDMRYAVIKVCDVMDAVQESMPICQHQFAIDPQTIALKLNEFWLPIWQRDQFDLDFVDDPFGDDGFGQILAQVPALPQINMNMLDVDYWEKAISKLKTHSARGCDKISAQELKMLPRSLIELLAKGDAWSVLVMIGIANAWCHFVRSRYTGSDLVLSAYADNWAWILQQQQGHTPVFQATAELTSLAGLTIDMSKTWFWCNHVSDINLIKEQLTRLPNGNKIQHKSSASDLGHQLHYSVGNSNGVINERLSKGETRLLRLKYMKHSLEVKEQILRMSVLPATFYGCTIKPPAQELEECGSLIQQYPFAVVHPSFEAMQTQVQVHWFTDGSCFHPASPVSRYSAYAIVLDLCENDVQRIHAAEAYANSNMTCPCLQIATVARTQGEQDILRAEMQAVVKAHVDVNQVQELVVRELMRLLGTAASPYQATPKIDTLVGRRRQFTGTWQQRQDKAKLRMISVEEYEKGYGKGPYGTREVSLCSIRFNPTVSALAALCLWGFVAYAVLDENSSTVFSAWMSWVTDKFTWFYIISQDYWLLYLFPLVYYYGDMKLGKDDEEPEYGDLTYLAMVWCAGVAIGLIFYGASEPMIHAMNGKNRYNNDGYSNENQRAQYGLHITMFHWGFMAWIVYCLTAITMGFLAYRKGLPLCFRTTLAPVLGKATWGWLGDLLDIVTIVTIVAGLTTSLGIGAKQIVEGCRRLGFLPEKLDEDQLTQTACWIIGIITMCATASVVAGLDIGIKSVSYVAFMLGNFLILVVFCLDETWYILNVLVSSLGFHLQHIIEISFDTDAFAQLRPGNGQPNDGLGADPSWMNGWTIFYWGWWIAWAPFVGTFMARVSRGRTIKQVVLYTLTIPCGYAFLWFGTFGAAAIRMDRRATFLAEIGLKMHNNSNYFLHTSAGFRPNTAGNCYNVPATLPNVTDYAVNPYVTPVCNFAGADSNGFWFDLMNQYYGMGTFLTFVSIVTTVLYFVTSSDSGSLVVDLIAANGREAHVSQRVFWAVTEGAVAIATVASGGFDSLSGLQAVSIVMGLPFTFILMIMCTSLWRALKIEAGDMPNINRRTDWTLPLYGGIFDLPEVLLTCGRCPLPSRKSIIDFLGALVVPGYVLYQAMTGLSKHQKEPLTFWARAILGAVTQFLFMGFIGFQTASATYWWMVDQDVVGHGLWAFAWICYISMAGFLAFGRHQIRRAYSIEGSGMEDFWSSLLLYPQALAQMVSQIASDPIARAKAVEDSAFDGL</sequence>
<evidence type="ECO:0000313" key="8">
    <source>
        <dbReference type="EMBL" id="CAI4007750.1"/>
    </source>
</evidence>
<feature type="transmembrane region" description="Helical" evidence="7">
    <location>
        <begin position="1163"/>
        <end position="1181"/>
    </location>
</feature>
<feature type="transmembrane region" description="Helical" evidence="7">
    <location>
        <begin position="1295"/>
        <end position="1315"/>
    </location>
</feature>
<keyword evidence="9" id="KW-0238">DNA-binding</keyword>
<keyword evidence="5 7" id="KW-1133">Transmembrane helix</keyword>
<comment type="subcellular location">
    <subcellularLocation>
        <location evidence="1">Cell membrane</location>
        <topology evidence="1">Multi-pass membrane protein</topology>
    </subcellularLocation>
</comment>
<feature type="transmembrane region" description="Helical" evidence="7">
    <location>
        <begin position="1366"/>
        <end position="1389"/>
    </location>
</feature>
<evidence type="ECO:0000256" key="5">
    <source>
        <dbReference type="ARBA" id="ARBA00022989"/>
    </source>
</evidence>
<keyword evidence="3" id="KW-1003">Cell membrane</keyword>
<dbReference type="InterPro" id="IPR000060">
    <property type="entry name" value="BCCT_transptr"/>
</dbReference>